<keyword evidence="1 5" id="KW-0175">Coiled coil</keyword>
<gene>
    <name evidence="8" type="ORF">AXF42_Ash011332</name>
</gene>
<feature type="compositionally biased region" description="Polar residues" evidence="6">
    <location>
        <begin position="1052"/>
        <end position="1066"/>
    </location>
</feature>
<dbReference type="GO" id="GO:0006997">
    <property type="term" value="P:nucleus organization"/>
    <property type="evidence" value="ECO:0007669"/>
    <property type="project" value="InterPro"/>
</dbReference>
<dbReference type="Proteomes" id="UP000236161">
    <property type="component" value="Unassembled WGS sequence"/>
</dbReference>
<evidence type="ECO:0000256" key="4">
    <source>
        <dbReference type="ARBA" id="ARBA00024208"/>
    </source>
</evidence>
<feature type="region of interest" description="Disordered" evidence="6">
    <location>
        <begin position="1"/>
        <end position="62"/>
    </location>
</feature>
<reference evidence="8 9" key="1">
    <citation type="journal article" date="2017" name="Nature">
        <title>The Apostasia genome and the evolution of orchids.</title>
        <authorList>
            <person name="Zhang G.Q."/>
            <person name="Liu K.W."/>
            <person name="Li Z."/>
            <person name="Lohaus R."/>
            <person name="Hsiao Y.Y."/>
            <person name="Niu S.C."/>
            <person name="Wang J.Y."/>
            <person name="Lin Y.C."/>
            <person name="Xu Q."/>
            <person name="Chen L.J."/>
            <person name="Yoshida K."/>
            <person name="Fujiwara S."/>
            <person name="Wang Z.W."/>
            <person name="Zhang Y.Q."/>
            <person name="Mitsuda N."/>
            <person name="Wang M."/>
            <person name="Liu G.H."/>
            <person name="Pecoraro L."/>
            <person name="Huang H.X."/>
            <person name="Xiao X.J."/>
            <person name="Lin M."/>
            <person name="Wu X.Y."/>
            <person name="Wu W.L."/>
            <person name="Chen Y.Y."/>
            <person name="Chang S.B."/>
            <person name="Sakamoto S."/>
            <person name="Ohme-Takagi M."/>
            <person name="Yagi M."/>
            <person name="Zeng S.J."/>
            <person name="Shen C.Y."/>
            <person name="Yeh C.M."/>
            <person name="Luo Y.B."/>
            <person name="Tsai W.C."/>
            <person name="Van de Peer Y."/>
            <person name="Liu Z.J."/>
        </authorList>
    </citation>
    <scope>NUCLEOTIDE SEQUENCE [LARGE SCALE GENOMIC DNA]</scope>
    <source>
        <strain evidence="9">cv. Shenzhen</strain>
        <tissue evidence="8">Stem</tissue>
    </source>
</reference>
<feature type="region of interest" description="Disordered" evidence="6">
    <location>
        <begin position="1049"/>
        <end position="1107"/>
    </location>
</feature>
<keyword evidence="9" id="KW-1185">Reference proteome</keyword>
<feature type="compositionally biased region" description="Acidic residues" evidence="6">
    <location>
        <begin position="1244"/>
        <end position="1253"/>
    </location>
</feature>
<comment type="subcellular location">
    <subcellularLocation>
        <location evidence="3">Nucleus lamina</location>
    </subcellularLocation>
</comment>
<feature type="coiled-coil region" evidence="5">
    <location>
        <begin position="390"/>
        <end position="514"/>
    </location>
</feature>
<comment type="similarity">
    <text evidence="4">Belongs to the CRWN family.</text>
</comment>
<organism evidence="8 9">
    <name type="scientific">Apostasia shenzhenica</name>
    <dbReference type="NCBI Taxonomy" id="1088818"/>
    <lineage>
        <taxon>Eukaryota</taxon>
        <taxon>Viridiplantae</taxon>
        <taxon>Streptophyta</taxon>
        <taxon>Embryophyta</taxon>
        <taxon>Tracheophyta</taxon>
        <taxon>Spermatophyta</taxon>
        <taxon>Magnoliopsida</taxon>
        <taxon>Liliopsida</taxon>
        <taxon>Asparagales</taxon>
        <taxon>Orchidaceae</taxon>
        <taxon>Apostasioideae</taxon>
        <taxon>Apostasia</taxon>
    </lineage>
</organism>
<keyword evidence="7" id="KW-1133">Transmembrane helix</keyword>
<feature type="coiled-coil region" evidence="5">
    <location>
        <begin position="93"/>
        <end position="155"/>
    </location>
</feature>
<proteinExistence type="inferred from homology"/>
<feature type="region of interest" description="Disordered" evidence="6">
    <location>
        <begin position="884"/>
        <end position="903"/>
    </location>
</feature>
<evidence type="ECO:0000256" key="3">
    <source>
        <dbReference type="ARBA" id="ARBA00024186"/>
    </source>
</evidence>
<dbReference type="OrthoDB" id="673795at2759"/>
<keyword evidence="7" id="KW-0472">Membrane</keyword>
<dbReference type="STRING" id="1088818.A0A2I0AE83"/>
<name>A0A2I0AE83_9ASPA</name>
<feature type="compositionally biased region" description="Low complexity" evidence="6">
    <location>
        <begin position="1079"/>
        <end position="1088"/>
    </location>
</feature>
<evidence type="ECO:0000256" key="6">
    <source>
        <dbReference type="SAM" id="MobiDB-lite"/>
    </source>
</evidence>
<feature type="region of interest" description="Disordered" evidence="6">
    <location>
        <begin position="973"/>
        <end position="1023"/>
    </location>
</feature>
<feature type="compositionally biased region" description="Polar residues" evidence="6">
    <location>
        <begin position="975"/>
        <end position="985"/>
    </location>
</feature>
<evidence type="ECO:0000256" key="7">
    <source>
        <dbReference type="SAM" id="Phobius"/>
    </source>
</evidence>
<evidence type="ECO:0000313" key="9">
    <source>
        <dbReference type="Proteomes" id="UP000236161"/>
    </source>
</evidence>
<evidence type="ECO:0000256" key="1">
    <source>
        <dbReference type="ARBA" id="ARBA00023054"/>
    </source>
</evidence>
<protein>
    <submittedName>
        <fullName evidence="8">Nuclear matrix constituent protein 1-like protein</fullName>
    </submittedName>
</protein>
<dbReference type="AlphaFoldDB" id="A0A2I0AE83"/>
<evidence type="ECO:0000256" key="5">
    <source>
        <dbReference type="SAM" id="Coils"/>
    </source>
</evidence>
<dbReference type="InterPro" id="IPR040418">
    <property type="entry name" value="CRWN"/>
</dbReference>
<feature type="transmembrane region" description="Helical" evidence="7">
    <location>
        <begin position="359"/>
        <end position="380"/>
    </location>
</feature>
<accession>A0A2I0AE83</accession>
<keyword evidence="7" id="KW-0812">Transmembrane</keyword>
<feature type="compositionally biased region" description="Polar residues" evidence="6">
    <location>
        <begin position="1189"/>
        <end position="1199"/>
    </location>
</feature>
<dbReference type="GO" id="GO:0005652">
    <property type="term" value="C:nuclear lamina"/>
    <property type="evidence" value="ECO:0007669"/>
    <property type="project" value="UniProtKB-SubCell"/>
</dbReference>
<feature type="compositionally biased region" description="Basic and acidic residues" evidence="6">
    <location>
        <begin position="990"/>
        <end position="1005"/>
    </location>
</feature>
<feature type="compositionally biased region" description="Basic residues" evidence="6">
    <location>
        <begin position="1006"/>
        <end position="1022"/>
    </location>
</feature>
<dbReference type="PANTHER" id="PTHR31908:SF11">
    <property type="entry name" value="PROTEIN CROWDED NUCLEI 1"/>
    <property type="match status" value="1"/>
</dbReference>
<dbReference type="EMBL" id="KZ451988">
    <property type="protein sequence ID" value="PKA53852.1"/>
    <property type="molecule type" value="Genomic_DNA"/>
</dbReference>
<feature type="coiled-coil region" evidence="5">
    <location>
        <begin position="729"/>
        <end position="794"/>
    </location>
</feature>
<dbReference type="PANTHER" id="PTHR31908">
    <property type="entry name" value="PROTEIN CROWDED NUCLEI 4"/>
    <property type="match status" value="1"/>
</dbReference>
<feature type="coiled-coil region" evidence="5">
    <location>
        <begin position="642"/>
        <end position="669"/>
    </location>
</feature>
<feature type="coiled-coil region" evidence="5">
    <location>
        <begin position="553"/>
        <end position="605"/>
    </location>
</feature>
<evidence type="ECO:0000256" key="2">
    <source>
        <dbReference type="ARBA" id="ARBA00023242"/>
    </source>
</evidence>
<keyword evidence="2" id="KW-0539">Nucleus</keyword>
<evidence type="ECO:0000313" key="8">
    <source>
        <dbReference type="EMBL" id="PKA53852.1"/>
    </source>
</evidence>
<feature type="coiled-coil region" evidence="5">
    <location>
        <begin position="181"/>
        <end position="345"/>
    </location>
</feature>
<sequence>MFTPHRKGLAGWSVSPKVGGRPENGSVARTVGKNSAGGVLGRGKGVIGAEAPPPPPPQASLADNEAEVVLSTGDGGGSDDWNRFRESGLLDEKVLLKKDKEALLERVSMVERERDDCLYNMGLLLIEKKEWSSQIEELRRAILEAEEILKREQNAHLIAFSELEKREENLKNALGVEKHCVADLEKALREMRSEIAESKFTSEKKLVDARALEAILEEKQLEIEAKMHTANAKLAEANRKSSEMDRKIEDIEARERKLQREHLSLITERKAHENDVSKQRNHLLEWEKELQEKQRRLLEEQRLLNEREERANSVDAILKKKEVDIEEAHKKIDASRNALKSDEDDFKERLRDLTIKEKVGFLHVIFCYVFVIMLTCHFLMQDAELKMTILVKKEKELVEKEEKLKERENEEIQKLVNEHNATMDVKKQEFEVEMMEKRRNFDQEAKRHLDSLEEEKKQVRCKAEHVTDREKALEIEIVKLRSNEKDLDTKSKALKNWEDSLNAEERRLRVEKEHLIKDSQELATSRDQLSKEKLATIADRQKIILEKENLRVTEEEREQHLKLQSELKLEKEEYYMLKESLEQEKEALKQERELFERDWEVLDERKMAFEAEVNCCRAEREKFEKWQHNEEVRLKNVDLQAKADMHKELEDLRLRKEAFEKLMEHERSEACAVVDRARADMSREFEDLEHELKMNFYQKQEDMEKILHDKENEFERWREVEQSHIRSSSESLDLKLKKFKMEQDQLQRERAEFLDERRRLEDDRLEIQNDIDTLTRLSKNLKDQREDFAKEKERFLLAAEKCKTCHNCGVQINIFDLLDLQQLQTNENTEEIILPSLAVGFLEEQIKGKGTVISHDVSGVGSTNSGSRMSRWLQKCSSLLKISPKKHTEPLAEDQPGPSFGERLDTAAIENGVDYEPAPSANHSFENLNACFGSGAGGSAKPERVDEAEASFGVVDSSLDVVHIQSDNGAHRTSVEITIDNNEVEGSSMRFEDDSQRPEPSENGRRHQPSRRAKSKPIRRNRSVKEVVKDAKDILGESCDFCTDEGIAEESQGVSVQPDQVATSIGQKRRLTEPEPESSEALSESVSLGGRRKRRQTSTAVPSAPSDKRYNLRRSTVASRKATTRAVLDPKYATNTVNLESLTRSKTAGSGCDGEKASCDDIQPTDVEKPPKLLQKSAVRSVSEALGNPSENVVQLSENQEVHEDAIDTKSAGFSEQTAEDSDEVNGAAPTDTATPPPNGDSGSESEDDDGDDPDKRNASIGKKIWNFLTT</sequence>
<feature type="region of interest" description="Disordered" evidence="6">
    <location>
        <begin position="1145"/>
        <end position="1271"/>
    </location>
</feature>